<dbReference type="PANTHER" id="PTHR32089:SF112">
    <property type="entry name" value="LYSOZYME-LIKE PROTEIN-RELATED"/>
    <property type="match status" value="1"/>
</dbReference>
<keyword evidence="2" id="KW-1003">Cell membrane</keyword>
<dbReference type="PROSITE" id="PS50111">
    <property type="entry name" value="CHEMOTAXIS_TRANSDUC_2"/>
    <property type="match status" value="1"/>
</dbReference>
<dbReference type="EMBL" id="RBAH01000005">
    <property type="protein sequence ID" value="RKN85341.1"/>
    <property type="molecule type" value="Genomic_DNA"/>
</dbReference>
<evidence type="ECO:0000256" key="1">
    <source>
        <dbReference type="ARBA" id="ARBA00004236"/>
    </source>
</evidence>
<keyword evidence="11" id="KW-1185">Reference proteome</keyword>
<feature type="transmembrane region" description="Helical" evidence="7">
    <location>
        <begin position="205"/>
        <end position="227"/>
    </location>
</feature>
<dbReference type="SMART" id="SM00304">
    <property type="entry name" value="HAMP"/>
    <property type="match status" value="1"/>
</dbReference>
<feature type="domain" description="HAMP" evidence="9">
    <location>
        <begin position="224"/>
        <end position="276"/>
    </location>
</feature>
<proteinExistence type="inferred from homology"/>
<sequence>MVFRNLFRSKSLATTSSVLISCLFLLVIGTMTTVSHLESRREYHDQFENLGKSFAVQMQANSDLVVTAYDRLKNNKGSDDSSFKIMQRQLEAMVQGSAIRNAYLFMPERSGGNELVTMQSSLELAGEGLTPGAVYKMESYFLTGYEQAMKDGAALTEPFVDTIGEWISYLAPIKDDSGKVIALFGVDFDNGEVEHKLLRMLLESIGMAALFLLGTIVIVAIMLRVALKPLRRLAELSRMAAQGDLTVSVPVTSGNEIGQAAESFNAMIVSLRDLAVQIHRNSAEVAASAVHLQESAGQTAEATQEIVDAIQQVASGADTQLQSSQECQRAMTEMTIGIQRIAESSTLVSELAAESAASASDGRSVMGKAVEQMRVIERELHESVEVISELKQLGDNIGEITSLITDISNQTNLLALNASIEAARAGEHGKGFAVVGQEIRKLAERSRVSSDQIQSMLEGIGQYTAKAAESLERSREDARTGSAAAGEAGEMFGSIVASTRRVSEQVQEISASSQQMSAGSEQIAASMLELETIATTSSQHSDRVAASSEEQLASMQAVAGAADQLRVLADGLQQAIDRFRV</sequence>
<keyword evidence="7" id="KW-1133">Transmembrane helix</keyword>
<dbReference type="OrthoDB" id="369835at2"/>
<dbReference type="PROSITE" id="PS51257">
    <property type="entry name" value="PROKAR_LIPOPROTEIN"/>
    <property type="match status" value="1"/>
</dbReference>
<evidence type="ECO:0000256" key="3">
    <source>
        <dbReference type="ARBA" id="ARBA00023136"/>
    </source>
</evidence>
<feature type="transmembrane region" description="Helical" evidence="7">
    <location>
        <begin position="12"/>
        <end position="34"/>
    </location>
</feature>
<evidence type="ECO:0000256" key="7">
    <source>
        <dbReference type="SAM" id="Phobius"/>
    </source>
</evidence>
<dbReference type="PANTHER" id="PTHR32089">
    <property type="entry name" value="METHYL-ACCEPTING CHEMOTAXIS PROTEIN MCPB"/>
    <property type="match status" value="1"/>
</dbReference>
<dbReference type="InterPro" id="IPR003660">
    <property type="entry name" value="HAMP_dom"/>
</dbReference>
<feature type="domain" description="Methyl-accepting transducer" evidence="8">
    <location>
        <begin position="295"/>
        <end position="531"/>
    </location>
</feature>
<evidence type="ECO:0000313" key="10">
    <source>
        <dbReference type="EMBL" id="RKN85341.1"/>
    </source>
</evidence>
<dbReference type="GO" id="GO:0007165">
    <property type="term" value="P:signal transduction"/>
    <property type="evidence" value="ECO:0007669"/>
    <property type="project" value="UniProtKB-KW"/>
</dbReference>
<dbReference type="Gene3D" id="1.10.287.950">
    <property type="entry name" value="Methyl-accepting chemotaxis protein"/>
    <property type="match status" value="1"/>
</dbReference>
<dbReference type="Gene3D" id="6.10.340.10">
    <property type="match status" value="1"/>
</dbReference>
<dbReference type="Pfam" id="PF00672">
    <property type="entry name" value="HAMP"/>
    <property type="match status" value="1"/>
</dbReference>
<reference evidence="10 11" key="1">
    <citation type="journal article" date="2007" name="Int. J. Syst. Evol. Microbiol.">
        <title>Paenibacillus ginsengarvi sp. nov., isolated from soil from ginseng cultivation.</title>
        <authorList>
            <person name="Yoon M.H."/>
            <person name="Ten L.N."/>
            <person name="Im W.T."/>
        </authorList>
    </citation>
    <scope>NUCLEOTIDE SEQUENCE [LARGE SCALE GENOMIC DNA]</scope>
    <source>
        <strain evidence="10 11">KCTC 13059</strain>
    </source>
</reference>
<dbReference type="GO" id="GO:0005886">
    <property type="term" value="C:plasma membrane"/>
    <property type="evidence" value="ECO:0007669"/>
    <property type="project" value="UniProtKB-SubCell"/>
</dbReference>
<gene>
    <name evidence="10" type="ORF">D7M11_09670</name>
</gene>
<evidence type="ECO:0000256" key="6">
    <source>
        <dbReference type="PROSITE-ProRule" id="PRU00284"/>
    </source>
</evidence>
<evidence type="ECO:0000259" key="8">
    <source>
        <dbReference type="PROSITE" id="PS50111"/>
    </source>
</evidence>
<dbReference type="CDD" id="cd06225">
    <property type="entry name" value="HAMP"/>
    <property type="match status" value="1"/>
</dbReference>
<comment type="subcellular location">
    <subcellularLocation>
        <location evidence="1">Cell membrane</location>
    </subcellularLocation>
</comment>
<evidence type="ECO:0000256" key="2">
    <source>
        <dbReference type="ARBA" id="ARBA00022475"/>
    </source>
</evidence>
<protein>
    <submittedName>
        <fullName evidence="10">Methyl-accepting chemotaxis protein</fullName>
    </submittedName>
</protein>
<keyword evidence="3 7" id="KW-0472">Membrane</keyword>
<dbReference type="PROSITE" id="PS50885">
    <property type="entry name" value="HAMP"/>
    <property type="match status" value="1"/>
</dbReference>
<dbReference type="SMART" id="SM00283">
    <property type="entry name" value="MA"/>
    <property type="match status" value="1"/>
</dbReference>
<evidence type="ECO:0000259" key="9">
    <source>
        <dbReference type="PROSITE" id="PS50885"/>
    </source>
</evidence>
<dbReference type="SUPFAM" id="SSF58104">
    <property type="entry name" value="Methyl-accepting chemotaxis protein (MCP) signaling domain"/>
    <property type="match status" value="1"/>
</dbReference>
<organism evidence="10 11">
    <name type="scientific">Paenibacillus ginsengarvi</name>
    <dbReference type="NCBI Taxonomy" id="400777"/>
    <lineage>
        <taxon>Bacteria</taxon>
        <taxon>Bacillati</taxon>
        <taxon>Bacillota</taxon>
        <taxon>Bacilli</taxon>
        <taxon>Bacillales</taxon>
        <taxon>Paenibacillaceae</taxon>
        <taxon>Paenibacillus</taxon>
    </lineage>
</organism>
<evidence type="ECO:0000256" key="5">
    <source>
        <dbReference type="ARBA" id="ARBA00029447"/>
    </source>
</evidence>
<dbReference type="Pfam" id="PF00015">
    <property type="entry name" value="MCPsignal"/>
    <property type="match status" value="1"/>
</dbReference>
<dbReference type="CDD" id="cd11386">
    <property type="entry name" value="MCP_signal"/>
    <property type="match status" value="1"/>
</dbReference>
<evidence type="ECO:0000313" key="11">
    <source>
        <dbReference type="Proteomes" id="UP000282311"/>
    </source>
</evidence>
<name>A0A3B0CKI3_9BACL</name>
<comment type="caution">
    <text evidence="10">The sequence shown here is derived from an EMBL/GenBank/DDBJ whole genome shotgun (WGS) entry which is preliminary data.</text>
</comment>
<dbReference type="Proteomes" id="UP000282311">
    <property type="component" value="Unassembled WGS sequence"/>
</dbReference>
<accession>A0A3B0CKI3</accession>
<keyword evidence="7" id="KW-0812">Transmembrane</keyword>
<comment type="similarity">
    <text evidence="5">Belongs to the methyl-accepting chemotaxis (MCP) protein family.</text>
</comment>
<evidence type="ECO:0000256" key="4">
    <source>
        <dbReference type="ARBA" id="ARBA00023224"/>
    </source>
</evidence>
<keyword evidence="4 6" id="KW-0807">Transducer</keyword>
<dbReference type="AlphaFoldDB" id="A0A3B0CKI3"/>
<dbReference type="InterPro" id="IPR004089">
    <property type="entry name" value="MCPsignal_dom"/>
</dbReference>